<feature type="transmembrane region" description="Helical" evidence="1">
    <location>
        <begin position="79"/>
        <end position="101"/>
    </location>
</feature>
<dbReference type="RefSeq" id="WP_045607306.1">
    <property type="nucleotide sequence ID" value="NZ_JYGS01000007.1"/>
</dbReference>
<feature type="transmembrane region" description="Helical" evidence="1">
    <location>
        <begin position="51"/>
        <end position="73"/>
    </location>
</feature>
<dbReference type="PATRIC" id="fig|28037.215.peg.1864"/>
<keyword evidence="1" id="KW-0472">Membrane</keyword>
<organism evidence="2 3">
    <name type="scientific">Streptococcus mitis</name>
    <dbReference type="NCBI Taxonomy" id="28037"/>
    <lineage>
        <taxon>Bacteria</taxon>
        <taxon>Bacillati</taxon>
        <taxon>Bacillota</taxon>
        <taxon>Bacilli</taxon>
        <taxon>Lactobacillales</taxon>
        <taxon>Streptococcaceae</taxon>
        <taxon>Streptococcus</taxon>
        <taxon>Streptococcus mitis group</taxon>
    </lineage>
</organism>
<accession>A0A0F2DRA3</accession>
<protein>
    <submittedName>
        <fullName evidence="2">Uncharacterized protein</fullName>
    </submittedName>
</protein>
<sequence length="232" mass="26436">MNKYSREQLIEMFGYSFQVLKAVSDLNKAISAEQNKAYSGIMGNYGKLKKVYNLSVLGFIAFCALLGILQGTVLSLTEYIIGGVLGYVVFQLLFSPLVLIVKAVYKHIAKKEFANAANNDASNAYRQKGIELMKDEQFLAYKREIPETYFNMNDLYLLYSYLETYRADNFKEAANLLAEEKHRDKVEYSQEVMQKSLASIQANATYQSVIQTIHLLETQKLHRTVRIGVFGE</sequence>
<dbReference type="AlphaFoldDB" id="A0A0F2DRA3"/>
<gene>
    <name evidence="2" type="ORF">TZ93_01897</name>
</gene>
<proteinExistence type="predicted"/>
<keyword evidence="1" id="KW-0812">Transmembrane</keyword>
<name>A0A0F2DRA3_STRMT</name>
<dbReference type="EMBL" id="JYGS01000007">
    <property type="protein sequence ID" value="KJQ72101.1"/>
    <property type="molecule type" value="Genomic_DNA"/>
</dbReference>
<dbReference type="Proteomes" id="UP000033590">
    <property type="component" value="Unassembled WGS sequence"/>
</dbReference>
<keyword evidence="1" id="KW-1133">Transmembrane helix</keyword>
<evidence type="ECO:0000313" key="2">
    <source>
        <dbReference type="EMBL" id="KJQ72101.1"/>
    </source>
</evidence>
<evidence type="ECO:0000313" key="3">
    <source>
        <dbReference type="Proteomes" id="UP000033590"/>
    </source>
</evidence>
<comment type="caution">
    <text evidence="2">The sequence shown here is derived from an EMBL/GenBank/DDBJ whole genome shotgun (WGS) entry which is preliminary data.</text>
</comment>
<reference evidence="2 3" key="1">
    <citation type="submission" date="2015-02" db="EMBL/GenBank/DDBJ databases">
        <title>Evolution of amylase-binding proteins of oral streptococcal species.</title>
        <authorList>
            <person name="Haase E.M."/>
        </authorList>
    </citation>
    <scope>NUCLEOTIDE SEQUENCE [LARGE SCALE GENOMIC DNA]</scope>
    <source>
        <strain evidence="2 3">SK145</strain>
    </source>
</reference>
<evidence type="ECO:0000256" key="1">
    <source>
        <dbReference type="SAM" id="Phobius"/>
    </source>
</evidence>